<name>A0A3S0A9L4_9BACL</name>
<dbReference type="OrthoDB" id="396512at2"/>
<dbReference type="Gene3D" id="3.90.550.10">
    <property type="entry name" value="Spore Coat Polysaccharide Biosynthesis Protein SpsA, Chain A"/>
    <property type="match status" value="1"/>
</dbReference>
<comment type="similarity">
    <text evidence="1">Belongs to the glycosyltransferase 2 family.</text>
</comment>
<reference evidence="3 4" key="1">
    <citation type="submission" date="2018-12" db="EMBL/GenBank/DDBJ databases">
        <title>Bacillus ochoae sp. nov., Paenibacillus whitsoniae sp. nov., Paenibacillus spiritus sp. nov. Isolated from the Mars Exploration Rover during spacecraft assembly.</title>
        <authorList>
            <person name="Seuylemezian A."/>
            <person name="Vaishampayan P."/>
        </authorList>
    </citation>
    <scope>NUCLEOTIDE SEQUENCE [LARGE SCALE GENOMIC DNA]</scope>
    <source>
        <strain evidence="3 4">MER 54</strain>
    </source>
</reference>
<dbReference type="Proteomes" id="UP000276128">
    <property type="component" value="Unassembled WGS sequence"/>
</dbReference>
<protein>
    <submittedName>
        <fullName evidence="3">Glycosyltransferase</fullName>
    </submittedName>
</protein>
<dbReference type="PANTHER" id="PTHR22916">
    <property type="entry name" value="GLYCOSYLTRANSFERASE"/>
    <property type="match status" value="1"/>
</dbReference>
<organism evidence="3 4">
    <name type="scientific">Paenibacillus whitsoniae</name>
    <dbReference type="NCBI Taxonomy" id="2496558"/>
    <lineage>
        <taxon>Bacteria</taxon>
        <taxon>Bacillati</taxon>
        <taxon>Bacillota</taxon>
        <taxon>Bacilli</taxon>
        <taxon>Bacillales</taxon>
        <taxon>Paenibacillaceae</taxon>
        <taxon>Paenibacillus</taxon>
    </lineage>
</organism>
<evidence type="ECO:0000313" key="3">
    <source>
        <dbReference type="EMBL" id="RTE07919.1"/>
    </source>
</evidence>
<gene>
    <name evidence="3" type="ORF">EJQ19_19930</name>
</gene>
<dbReference type="GO" id="GO:0016740">
    <property type="term" value="F:transferase activity"/>
    <property type="evidence" value="ECO:0007669"/>
    <property type="project" value="UniProtKB-KW"/>
</dbReference>
<sequence>MSDYENEPLVSIGLPVYNGEKYLQSALESLLSQDYRNIEIIISDNGSEDSTEDICKSFLYGDSRIHYYRNDTNIGGIQNFKKVLELSSGEYFMWAAHDDLREPQFVRDCVKQLENNPTAVMCMSDVLLIDSEGKTIKEFEVFDTRGKSISENIIEWITRFWWYEIYGLIRRKDLSALDISREEFGIDVIWVLELMLRGQILRVDKKLFQYRQITKPAEENVNAITSDEQRRLEISSMPWTQFARNLYLTIESSDLEAETKSDILGRMTNVFSKDYQEWKNQLYLENLEWCNSILIDSDYIEEFLYLRLTSMLSVEQILARLSTQSLDKRLKEISKCRPIMIWGTGSVGENVYQELSLFNIKVSGFLDSNLEKNGVVFNRTLIHSPEILGVTKSPSPFVIIASSYAKEISTNLIGKGYEEKKDFITKDINKKHAYV</sequence>
<feature type="domain" description="Glycosyltransferase 2-like" evidence="2">
    <location>
        <begin position="11"/>
        <end position="124"/>
    </location>
</feature>
<dbReference type="Pfam" id="PF00535">
    <property type="entry name" value="Glycos_transf_2"/>
    <property type="match status" value="1"/>
</dbReference>
<dbReference type="InterPro" id="IPR029044">
    <property type="entry name" value="Nucleotide-diphossugar_trans"/>
</dbReference>
<dbReference type="InterPro" id="IPR001173">
    <property type="entry name" value="Glyco_trans_2-like"/>
</dbReference>
<dbReference type="PANTHER" id="PTHR22916:SF56">
    <property type="entry name" value="GLYCOSYL TRANSFERASE"/>
    <property type="match status" value="1"/>
</dbReference>
<dbReference type="EMBL" id="RXHU01000062">
    <property type="protein sequence ID" value="RTE07919.1"/>
    <property type="molecule type" value="Genomic_DNA"/>
</dbReference>
<keyword evidence="3" id="KW-0808">Transferase</keyword>
<proteinExistence type="inferred from homology"/>
<evidence type="ECO:0000313" key="4">
    <source>
        <dbReference type="Proteomes" id="UP000276128"/>
    </source>
</evidence>
<dbReference type="Gene3D" id="3.40.50.720">
    <property type="entry name" value="NAD(P)-binding Rossmann-like Domain"/>
    <property type="match status" value="1"/>
</dbReference>
<evidence type="ECO:0000256" key="1">
    <source>
        <dbReference type="ARBA" id="ARBA00006739"/>
    </source>
</evidence>
<keyword evidence="4" id="KW-1185">Reference proteome</keyword>
<dbReference type="SUPFAM" id="SSF53448">
    <property type="entry name" value="Nucleotide-diphospho-sugar transferases"/>
    <property type="match status" value="1"/>
</dbReference>
<accession>A0A3S0A9L4</accession>
<comment type="caution">
    <text evidence="3">The sequence shown here is derived from an EMBL/GenBank/DDBJ whole genome shotgun (WGS) entry which is preliminary data.</text>
</comment>
<dbReference type="RefSeq" id="WP_126142991.1">
    <property type="nucleotide sequence ID" value="NZ_RXHU01000062.1"/>
</dbReference>
<dbReference type="AlphaFoldDB" id="A0A3S0A9L4"/>
<evidence type="ECO:0000259" key="2">
    <source>
        <dbReference type="Pfam" id="PF00535"/>
    </source>
</evidence>